<sequence length="299" mass="33570">MKTRFHCSSIQCSMTSPLPQILTGKAQMRETFKGKGKTPLHSVRSNTRQEIEWDLLGRGESLTFFCSRIRAKCKIRKRRRSPRRPSQARNSTTRLGKLTLEGEKGQGNNTGSLARKLGALAARAVQILDTGEQKRAGNQSPAHIGKLQEKKIGSKDSCQDRAGNCSEEECSLMLKKKIKVLHWLCTTVKSRRPVMPTIGTFEGLTGHSQWHMSGPRSPMTGTWKKLMTLSHADLDLGAFCAQMQTFYATATRELKSYLLRVGLSQPHCLMRLELRDLTLFSRGCSSGNENNDLLLLRFF</sequence>
<evidence type="ECO:0000313" key="2">
    <source>
        <dbReference type="EMBL" id="PNJ90316.1"/>
    </source>
</evidence>
<dbReference type="AlphaFoldDB" id="A0A2J8Y7R7"/>
<proteinExistence type="predicted"/>
<reference evidence="2" key="1">
    <citation type="submission" date="2017-12" db="EMBL/GenBank/DDBJ databases">
        <title>High-resolution comparative analysis of great ape genomes.</title>
        <authorList>
            <person name="Pollen A."/>
            <person name="Hastie A."/>
            <person name="Hormozdiari F."/>
            <person name="Dougherty M."/>
            <person name="Liu R."/>
            <person name="Chaisson M."/>
            <person name="Hoppe E."/>
            <person name="Hill C."/>
            <person name="Pang A."/>
            <person name="Hillier L."/>
            <person name="Baker C."/>
            <person name="Armstrong J."/>
            <person name="Shendure J."/>
            <person name="Paten B."/>
            <person name="Wilson R."/>
            <person name="Chao H."/>
            <person name="Schneider V."/>
            <person name="Ventura M."/>
            <person name="Kronenberg Z."/>
            <person name="Murali S."/>
            <person name="Gordon D."/>
            <person name="Cantsilieris S."/>
            <person name="Munson K."/>
            <person name="Nelson B."/>
            <person name="Raja A."/>
            <person name="Underwood J."/>
            <person name="Diekhans M."/>
            <person name="Fiddes I."/>
            <person name="Haussler D."/>
            <person name="Eichler E."/>
        </authorList>
    </citation>
    <scope>NUCLEOTIDE SEQUENCE [LARGE SCALE GENOMIC DNA]</scope>
    <source>
        <strain evidence="2">Susie</strain>
    </source>
</reference>
<name>A0A2J8Y7R7_PONAB</name>
<feature type="region of interest" description="Disordered" evidence="1">
    <location>
        <begin position="76"/>
        <end position="110"/>
    </location>
</feature>
<gene>
    <name evidence="2" type="ORF">CR201_G0056386</name>
</gene>
<protein>
    <submittedName>
        <fullName evidence="2">FRG2B isoform 2</fullName>
    </submittedName>
</protein>
<accession>A0A2J8Y7R7</accession>
<organism evidence="2">
    <name type="scientific">Pongo abelii</name>
    <name type="common">Sumatran orangutan</name>
    <name type="synonym">Pongo pygmaeus abelii</name>
    <dbReference type="NCBI Taxonomy" id="9601"/>
    <lineage>
        <taxon>Eukaryota</taxon>
        <taxon>Metazoa</taxon>
        <taxon>Chordata</taxon>
        <taxon>Craniata</taxon>
        <taxon>Vertebrata</taxon>
        <taxon>Euteleostomi</taxon>
        <taxon>Mammalia</taxon>
        <taxon>Eutheria</taxon>
        <taxon>Euarchontoglires</taxon>
        <taxon>Primates</taxon>
        <taxon>Haplorrhini</taxon>
        <taxon>Catarrhini</taxon>
        <taxon>Hominidae</taxon>
        <taxon>Pongo</taxon>
    </lineage>
</organism>
<evidence type="ECO:0000256" key="1">
    <source>
        <dbReference type="SAM" id="MobiDB-lite"/>
    </source>
</evidence>
<comment type="caution">
    <text evidence="2">The sequence shown here is derived from an EMBL/GenBank/DDBJ whole genome shotgun (WGS) entry which is preliminary data.</text>
</comment>
<dbReference type="EMBL" id="NDHI03001497">
    <property type="protein sequence ID" value="PNJ90316.1"/>
    <property type="molecule type" value="Genomic_DNA"/>
</dbReference>